<dbReference type="Proteomes" id="UP000192573">
    <property type="component" value="Unassembled WGS sequence"/>
</dbReference>
<dbReference type="EMBL" id="NAEW01000032">
    <property type="protein sequence ID" value="OQM39142.1"/>
    <property type="molecule type" value="Genomic_DNA"/>
</dbReference>
<dbReference type="SUPFAM" id="SSF47413">
    <property type="entry name" value="lambda repressor-like DNA-binding domains"/>
    <property type="match status" value="1"/>
</dbReference>
<dbReference type="InterPro" id="IPR031856">
    <property type="entry name" value="YdaS_toxin-like"/>
</dbReference>
<sequence length="92" mass="10402">MATEYKNITDKAVRVIGNVSAVSRLFGFKSSQSVANWIERNKVPSERVLKLCELGGWRVTPHDLRPDIYPDPTHGLPSVYQSNTENLIECEQ</sequence>
<dbReference type="InterPro" id="IPR010982">
    <property type="entry name" value="Lambda_DNA-bd_dom_sf"/>
</dbReference>
<reference evidence="1 2" key="1">
    <citation type="submission" date="2017-03" db="EMBL/GenBank/DDBJ databases">
        <authorList>
            <person name="Afonso C.L."/>
            <person name="Miller P.J."/>
            <person name="Scott M.A."/>
            <person name="Spackman E."/>
            <person name="Goraichik I."/>
            <person name="Dimitrov K.M."/>
            <person name="Suarez D.L."/>
            <person name="Swayne D.E."/>
        </authorList>
    </citation>
    <scope>NUCLEOTIDE SEQUENCE [LARGE SCALE GENOMIC DNA]</scope>
    <source>
        <strain evidence="1 2">ATCC 51113</strain>
    </source>
</reference>
<evidence type="ECO:0000313" key="2">
    <source>
        <dbReference type="Proteomes" id="UP000192573"/>
    </source>
</evidence>
<protein>
    <recommendedName>
        <fullName evidence="3">Helix-turn-helix domain-containing protein</fullName>
    </recommendedName>
</protein>
<organism evidence="1 2">
    <name type="scientific">Citrobacter braakii</name>
    <dbReference type="NCBI Taxonomy" id="57706"/>
    <lineage>
        <taxon>Bacteria</taxon>
        <taxon>Pseudomonadati</taxon>
        <taxon>Pseudomonadota</taxon>
        <taxon>Gammaproteobacteria</taxon>
        <taxon>Enterobacterales</taxon>
        <taxon>Enterobacteriaceae</taxon>
        <taxon>Citrobacter</taxon>
        <taxon>Citrobacter freundii complex</taxon>
    </lineage>
</organism>
<dbReference type="RefSeq" id="WP_080861059.1">
    <property type="nucleotide sequence ID" value="NZ_CP077405.1"/>
</dbReference>
<proteinExistence type="predicted"/>
<dbReference type="GO" id="GO:0003677">
    <property type="term" value="F:DNA binding"/>
    <property type="evidence" value="ECO:0007669"/>
    <property type="project" value="InterPro"/>
</dbReference>
<evidence type="ECO:0000313" key="1">
    <source>
        <dbReference type="EMBL" id="OQM39142.1"/>
    </source>
</evidence>
<dbReference type="Gene3D" id="1.10.260.40">
    <property type="entry name" value="lambda repressor-like DNA-binding domains"/>
    <property type="match status" value="1"/>
</dbReference>
<dbReference type="Pfam" id="PF15943">
    <property type="entry name" value="YdaS_toxin"/>
    <property type="match status" value="1"/>
</dbReference>
<evidence type="ECO:0008006" key="3">
    <source>
        <dbReference type="Google" id="ProtNLM"/>
    </source>
</evidence>
<name>A0A1V8NRU2_CITBR</name>
<dbReference type="AlphaFoldDB" id="A0A1V8NRU2"/>
<comment type="caution">
    <text evidence="1">The sequence shown here is derived from an EMBL/GenBank/DDBJ whole genome shotgun (WGS) entry which is preliminary data.</text>
</comment>
<gene>
    <name evidence="1" type="ORF">BZK42_26485</name>
</gene>
<accession>A0A1V8NRU2</accession>